<dbReference type="InterPro" id="IPR036278">
    <property type="entry name" value="Sialidase_sf"/>
</dbReference>
<dbReference type="Proteomes" id="UP000611762">
    <property type="component" value="Unassembled WGS sequence"/>
</dbReference>
<keyword evidence="2" id="KW-1185">Reference proteome</keyword>
<gene>
    <name evidence="1" type="ORF">H8698_07860</name>
</gene>
<organism evidence="1 2">
    <name type="scientific">Congzhengia minquanensis</name>
    <dbReference type="NCBI Taxonomy" id="2763657"/>
    <lineage>
        <taxon>Bacteria</taxon>
        <taxon>Bacillati</taxon>
        <taxon>Bacillota</taxon>
        <taxon>Clostridia</taxon>
        <taxon>Eubacteriales</taxon>
        <taxon>Oscillospiraceae</taxon>
        <taxon>Congzhengia</taxon>
    </lineage>
</organism>
<dbReference type="AlphaFoldDB" id="A0A926HYY4"/>
<dbReference type="Gene3D" id="2.120.10.10">
    <property type="match status" value="1"/>
</dbReference>
<dbReference type="EMBL" id="JACRSU010000003">
    <property type="protein sequence ID" value="MBC8540888.1"/>
    <property type="molecule type" value="Genomic_DNA"/>
</dbReference>
<dbReference type="CDD" id="cd00063">
    <property type="entry name" value="FN3"/>
    <property type="match status" value="1"/>
</dbReference>
<comment type="caution">
    <text evidence="1">The sequence shown here is derived from an EMBL/GenBank/DDBJ whole genome shotgun (WGS) entry which is preliminary data.</text>
</comment>
<proteinExistence type="predicted"/>
<accession>A0A926HYY4</accession>
<sequence length="451" mass="50283">MKGIANWNETPYIPANERAKSKNKPYVCRLAPEKNGVSGEWIYPGNSKVGGRHTLFVRKQGENKWQTAPAENGQFSLGGLAEGCEYELYIQAENGGKSRTRLFATGAYPGTCVTYHHPEDTQYDCSGRYTCSPSMVRVPSGALVASCDLFLAAGPQNLQILFRSENDGKTWRYVTELMPSFWGRLFVHRGELYMLSVSKEYGDVLIGKSEDEGKTWKTPTVIARGSSLFSCDGWHRAPMAMVPFGGRLWSGIEFGSWHNLRFGNSLISADETADLLNPESWCITEVLTDIPAQSDGTTAPAIEGNAVISPDGRLYDFLRVGSREGGGTALILEGDPQKPEKMLEFARYVKFPMGHTKFELMAHAGAYYAVGNDNAPHRNVLSLYCSKNLDDWELVKHLIDFKDCDPEYTAFQYPAAFIEENTLYVLSRTALNGAHNFHDANYITFHKFPLK</sequence>
<evidence type="ECO:0000313" key="2">
    <source>
        <dbReference type="Proteomes" id="UP000611762"/>
    </source>
</evidence>
<protein>
    <submittedName>
        <fullName evidence="1">Exo-alpha-sialidase</fullName>
    </submittedName>
</protein>
<dbReference type="InterPro" id="IPR003961">
    <property type="entry name" value="FN3_dom"/>
</dbReference>
<evidence type="ECO:0000313" key="1">
    <source>
        <dbReference type="EMBL" id="MBC8540888.1"/>
    </source>
</evidence>
<dbReference type="RefSeq" id="WP_249312398.1">
    <property type="nucleotide sequence ID" value="NZ_JACRSU010000003.1"/>
</dbReference>
<dbReference type="CDD" id="cd15482">
    <property type="entry name" value="Sialidase_non-viral"/>
    <property type="match status" value="1"/>
</dbReference>
<dbReference type="SUPFAM" id="SSF50939">
    <property type="entry name" value="Sialidases"/>
    <property type="match status" value="1"/>
</dbReference>
<reference evidence="1" key="1">
    <citation type="submission" date="2020-08" db="EMBL/GenBank/DDBJ databases">
        <title>Genome public.</title>
        <authorList>
            <person name="Liu C."/>
            <person name="Sun Q."/>
        </authorList>
    </citation>
    <scope>NUCLEOTIDE SEQUENCE</scope>
    <source>
        <strain evidence="1">H8</strain>
    </source>
</reference>
<name>A0A926HYY4_9FIRM</name>